<evidence type="ECO:0000313" key="4">
    <source>
        <dbReference type="EMBL" id="KAK0753706.1"/>
    </source>
</evidence>
<name>A0AA40KCE9_9PEZI</name>
<dbReference type="InterPro" id="IPR000560">
    <property type="entry name" value="His_Pase_clade-2"/>
</dbReference>
<protein>
    <submittedName>
        <fullName evidence="4">Histidine phosphatase superfamily</fullName>
    </submittedName>
</protein>
<feature type="chain" id="PRO_5041266764" evidence="3">
    <location>
        <begin position="18"/>
        <end position="470"/>
    </location>
</feature>
<dbReference type="SUPFAM" id="SSF53254">
    <property type="entry name" value="Phosphoglycerate mutase-like"/>
    <property type="match status" value="1"/>
</dbReference>
<evidence type="ECO:0000256" key="2">
    <source>
        <dbReference type="SAM" id="Phobius"/>
    </source>
</evidence>
<dbReference type="InterPro" id="IPR029033">
    <property type="entry name" value="His_PPase_superfam"/>
</dbReference>
<evidence type="ECO:0000256" key="1">
    <source>
        <dbReference type="ARBA" id="ARBA00005375"/>
    </source>
</evidence>
<feature type="transmembrane region" description="Helical" evidence="2">
    <location>
        <begin position="413"/>
        <end position="438"/>
    </location>
</feature>
<evidence type="ECO:0000313" key="5">
    <source>
        <dbReference type="Proteomes" id="UP001172155"/>
    </source>
</evidence>
<gene>
    <name evidence="4" type="ORF">B0T18DRAFT_315107</name>
</gene>
<dbReference type="PANTHER" id="PTHR11567:SF142">
    <property type="entry name" value="PHOSPHOGLYCERATE MUTASE-LIKE PROTEIN"/>
    <property type="match status" value="1"/>
</dbReference>
<dbReference type="AlphaFoldDB" id="A0AA40KCE9"/>
<keyword evidence="3" id="KW-0732">Signal</keyword>
<dbReference type="EMBL" id="JAUKUD010000001">
    <property type="protein sequence ID" value="KAK0753706.1"/>
    <property type="molecule type" value="Genomic_DNA"/>
</dbReference>
<dbReference type="GO" id="GO:0016791">
    <property type="term" value="F:phosphatase activity"/>
    <property type="evidence" value="ECO:0007669"/>
    <property type="project" value="TreeGrafter"/>
</dbReference>
<dbReference type="InterPro" id="IPR050645">
    <property type="entry name" value="Histidine_acid_phosphatase"/>
</dbReference>
<accession>A0AA40KCE9</accession>
<proteinExistence type="inferred from homology"/>
<feature type="signal peptide" evidence="3">
    <location>
        <begin position="1"/>
        <end position="17"/>
    </location>
</feature>
<dbReference type="Pfam" id="PF00328">
    <property type="entry name" value="His_Phos_2"/>
    <property type="match status" value="1"/>
</dbReference>
<reference evidence="4" key="1">
    <citation type="submission" date="2023-06" db="EMBL/GenBank/DDBJ databases">
        <title>Genome-scale phylogeny and comparative genomics of the fungal order Sordariales.</title>
        <authorList>
            <consortium name="Lawrence Berkeley National Laboratory"/>
            <person name="Hensen N."/>
            <person name="Bonometti L."/>
            <person name="Westerberg I."/>
            <person name="Brannstrom I.O."/>
            <person name="Guillou S."/>
            <person name="Cros-Aarteil S."/>
            <person name="Calhoun S."/>
            <person name="Haridas S."/>
            <person name="Kuo A."/>
            <person name="Mondo S."/>
            <person name="Pangilinan J."/>
            <person name="Riley R."/>
            <person name="LaButti K."/>
            <person name="Andreopoulos B."/>
            <person name="Lipzen A."/>
            <person name="Chen C."/>
            <person name="Yanf M."/>
            <person name="Daum C."/>
            <person name="Ng V."/>
            <person name="Clum A."/>
            <person name="Steindorff A."/>
            <person name="Ohm R."/>
            <person name="Martin F."/>
            <person name="Silar P."/>
            <person name="Natvig D."/>
            <person name="Lalanne C."/>
            <person name="Gautier V."/>
            <person name="Ament-velasquez S.L."/>
            <person name="Kruys A."/>
            <person name="Hutchinson M.I."/>
            <person name="Powell A.J."/>
            <person name="Barry K."/>
            <person name="Miller A.N."/>
            <person name="Grigoriev I.V."/>
            <person name="Debuchy R."/>
            <person name="Gladieux P."/>
            <person name="Thoren M.H."/>
            <person name="Johannesson H."/>
        </authorList>
    </citation>
    <scope>NUCLEOTIDE SEQUENCE</scope>
    <source>
        <strain evidence="4">SMH3187-1</strain>
    </source>
</reference>
<keyword evidence="5" id="KW-1185">Reference proteome</keyword>
<dbReference type="CDD" id="cd07061">
    <property type="entry name" value="HP_HAP_like"/>
    <property type="match status" value="1"/>
</dbReference>
<comment type="similarity">
    <text evidence="1">Belongs to the histidine acid phosphatase family.</text>
</comment>
<dbReference type="PANTHER" id="PTHR11567">
    <property type="entry name" value="ACID PHOSPHATASE-RELATED"/>
    <property type="match status" value="1"/>
</dbReference>
<dbReference type="Gene3D" id="3.40.50.1240">
    <property type="entry name" value="Phosphoglycerate mutase-like"/>
    <property type="match status" value="1"/>
</dbReference>
<evidence type="ECO:0000256" key="3">
    <source>
        <dbReference type="SAM" id="SignalP"/>
    </source>
</evidence>
<keyword evidence="2" id="KW-0812">Transmembrane</keyword>
<dbReference type="Proteomes" id="UP001172155">
    <property type="component" value="Unassembled WGS sequence"/>
</dbReference>
<comment type="caution">
    <text evidence="4">The sequence shown here is derived from an EMBL/GenBank/DDBJ whole genome shotgun (WGS) entry which is preliminary data.</text>
</comment>
<sequence>MLTSATLLSLLAGTAVAETVHGVVVFTRHGDRTTKHYGAQSLTSLGATQNFQVGSDYRVRYLAAGSPHQIAGISESKYISSQIYATAPNSGILLNTATAFLQGLYPPLVDLAPASQILSNGTKSTSPLNGYQYVTLQGVKDNSPDTIWIKGDESCPTLDASLSALESSPHFTSLVASTRPFYESFYPALQSVSSIRSPSSLSFASAYDIFDLLNVARIHNTSTTASISDANFFQLRTLADAAEFAHSYDAADAARSTGARTFAGAVLAQLTKTVTSAGALKFSLLAGSYDTFLGFAGLADLTAASADFFGLPEYASTMAFELFSAAGGSTGVLSKDDLHVRFLFRNGTEGALTAFPLFGGKEESLGWAEFEREMQARAITTVEGWCSACRSEVDFCKVYGEVGAKKEGGMSTAVAGVVGAAVTLGVVALVGGFVFMMVRRRGSRGEKGGIPAQRLGEKGSVRSFTSEVTV</sequence>
<keyword evidence="2" id="KW-0472">Membrane</keyword>
<organism evidence="4 5">
    <name type="scientific">Schizothecium vesticola</name>
    <dbReference type="NCBI Taxonomy" id="314040"/>
    <lineage>
        <taxon>Eukaryota</taxon>
        <taxon>Fungi</taxon>
        <taxon>Dikarya</taxon>
        <taxon>Ascomycota</taxon>
        <taxon>Pezizomycotina</taxon>
        <taxon>Sordariomycetes</taxon>
        <taxon>Sordariomycetidae</taxon>
        <taxon>Sordariales</taxon>
        <taxon>Schizotheciaceae</taxon>
        <taxon>Schizothecium</taxon>
    </lineage>
</organism>
<keyword evidence="2" id="KW-1133">Transmembrane helix</keyword>